<proteinExistence type="predicted"/>
<evidence type="ECO:0000256" key="6">
    <source>
        <dbReference type="ARBA" id="ARBA00023136"/>
    </source>
</evidence>
<gene>
    <name evidence="8" type="ORF">HDA36_006154</name>
</gene>
<dbReference type="SUPFAM" id="SSF52540">
    <property type="entry name" value="P-loop containing nucleoside triphosphate hydrolases"/>
    <property type="match status" value="1"/>
</dbReference>
<dbReference type="InterPro" id="IPR017871">
    <property type="entry name" value="ABC_transporter-like_CS"/>
</dbReference>
<dbReference type="CDD" id="cd03301">
    <property type="entry name" value="ABC_MalK_N"/>
    <property type="match status" value="1"/>
</dbReference>
<keyword evidence="2" id="KW-1003">Cell membrane</keyword>
<dbReference type="EMBL" id="JACHDB010000002">
    <property type="protein sequence ID" value="MBB5436006.1"/>
    <property type="molecule type" value="Genomic_DNA"/>
</dbReference>
<keyword evidence="5" id="KW-1278">Translocase</keyword>
<dbReference type="InterPro" id="IPR047641">
    <property type="entry name" value="ABC_transpr_MalK/UgpC-like"/>
</dbReference>
<dbReference type="SMART" id="SM00382">
    <property type="entry name" value="AAA"/>
    <property type="match status" value="1"/>
</dbReference>
<dbReference type="GO" id="GO:0055052">
    <property type="term" value="C:ATP-binding cassette (ABC) transporter complex, substrate-binding subunit-containing"/>
    <property type="evidence" value="ECO:0007669"/>
    <property type="project" value="TreeGrafter"/>
</dbReference>
<dbReference type="Gene3D" id="2.40.50.100">
    <property type="match status" value="1"/>
</dbReference>
<dbReference type="Gene3D" id="3.40.50.300">
    <property type="entry name" value="P-loop containing nucleotide triphosphate hydrolases"/>
    <property type="match status" value="1"/>
</dbReference>
<dbReference type="Pfam" id="PF17912">
    <property type="entry name" value="OB_MalK"/>
    <property type="match status" value="1"/>
</dbReference>
<dbReference type="PANTHER" id="PTHR43875:SF15">
    <property type="entry name" value="TREHALOSE IMPORT ATP-BINDING PROTEIN SUGC"/>
    <property type="match status" value="1"/>
</dbReference>
<dbReference type="GO" id="GO:0008643">
    <property type="term" value="P:carbohydrate transport"/>
    <property type="evidence" value="ECO:0007669"/>
    <property type="project" value="InterPro"/>
</dbReference>
<dbReference type="Pfam" id="PF00005">
    <property type="entry name" value="ABC_tran"/>
    <property type="match status" value="1"/>
</dbReference>
<evidence type="ECO:0000256" key="2">
    <source>
        <dbReference type="ARBA" id="ARBA00022475"/>
    </source>
</evidence>
<comment type="caution">
    <text evidence="8">The sequence shown here is derived from an EMBL/GenBank/DDBJ whole genome shotgun (WGS) entry which is preliminary data.</text>
</comment>
<feature type="domain" description="ABC transporter" evidence="7">
    <location>
        <begin position="4"/>
        <end position="235"/>
    </location>
</feature>
<keyword evidence="6" id="KW-0472">Membrane</keyword>
<keyword evidence="9" id="KW-1185">Reference proteome</keyword>
<evidence type="ECO:0000256" key="4">
    <source>
        <dbReference type="ARBA" id="ARBA00022840"/>
    </source>
</evidence>
<dbReference type="PROSITE" id="PS50893">
    <property type="entry name" value="ABC_TRANSPORTER_2"/>
    <property type="match status" value="1"/>
</dbReference>
<keyword evidence="8" id="KW-0762">Sugar transport</keyword>
<keyword evidence="3" id="KW-0547">Nucleotide-binding</keyword>
<dbReference type="InterPro" id="IPR003593">
    <property type="entry name" value="AAA+_ATPase"/>
</dbReference>
<dbReference type="PANTHER" id="PTHR43875">
    <property type="entry name" value="MALTODEXTRIN IMPORT ATP-BINDING PROTEIN MSMX"/>
    <property type="match status" value="1"/>
</dbReference>
<dbReference type="InterPro" id="IPR040582">
    <property type="entry name" value="OB_MalK-like"/>
</dbReference>
<evidence type="ECO:0000256" key="5">
    <source>
        <dbReference type="ARBA" id="ARBA00022967"/>
    </source>
</evidence>
<evidence type="ECO:0000313" key="8">
    <source>
        <dbReference type="EMBL" id="MBB5436006.1"/>
    </source>
</evidence>
<evidence type="ECO:0000313" key="9">
    <source>
        <dbReference type="Proteomes" id="UP000572635"/>
    </source>
</evidence>
<dbReference type="GO" id="GO:0140359">
    <property type="term" value="F:ABC-type transporter activity"/>
    <property type="evidence" value="ECO:0007669"/>
    <property type="project" value="InterPro"/>
</dbReference>
<dbReference type="InterPro" id="IPR015855">
    <property type="entry name" value="ABC_transpr_MalK-like"/>
</dbReference>
<organism evidence="8 9">
    <name type="scientific">Nocardiopsis composta</name>
    <dbReference type="NCBI Taxonomy" id="157465"/>
    <lineage>
        <taxon>Bacteria</taxon>
        <taxon>Bacillati</taxon>
        <taxon>Actinomycetota</taxon>
        <taxon>Actinomycetes</taxon>
        <taxon>Streptosporangiales</taxon>
        <taxon>Nocardiopsidaceae</taxon>
        <taxon>Nocardiopsis</taxon>
    </lineage>
</organism>
<dbReference type="SUPFAM" id="SSF50331">
    <property type="entry name" value="MOP-like"/>
    <property type="match status" value="1"/>
</dbReference>
<dbReference type="InterPro" id="IPR008995">
    <property type="entry name" value="Mo/tungstate-bd_C_term_dom"/>
</dbReference>
<dbReference type="RefSeq" id="WP_184399238.1">
    <property type="nucleotide sequence ID" value="NZ_BAAAJD010000037.1"/>
</dbReference>
<dbReference type="Gene3D" id="2.40.50.140">
    <property type="entry name" value="Nucleic acid-binding proteins"/>
    <property type="match status" value="1"/>
</dbReference>
<dbReference type="AlphaFoldDB" id="A0A7W8QT61"/>
<accession>A0A7W8QT61</accession>
<protein>
    <submittedName>
        <fullName evidence="8">Multiple sugar transport system ATP-binding protein</fullName>
    </submittedName>
</protein>
<evidence type="ECO:0000256" key="1">
    <source>
        <dbReference type="ARBA" id="ARBA00022448"/>
    </source>
</evidence>
<dbReference type="GO" id="GO:0016887">
    <property type="term" value="F:ATP hydrolysis activity"/>
    <property type="evidence" value="ECO:0007669"/>
    <property type="project" value="InterPro"/>
</dbReference>
<reference evidence="8 9" key="1">
    <citation type="submission" date="2020-08" db="EMBL/GenBank/DDBJ databases">
        <title>Sequencing the genomes of 1000 actinobacteria strains.</title>
        <authorList>
            <person name="Klenk H.-P."/>
        </authorList>
    </citation>
    <scope>NUCLEOTIDE SEQUENCE [LARGE SCALE GENOMIC DNA]</scope>
    <source>
        <strain evidence="8 9">DSM 44551</strain>
    </source>
</reference>
<dbReference type="InterPro" id="IPR027417">
    <property type="entry name" value="P-loop_NTPase"/>
</dbReference>
<dbReference type="PROSITE" id="PS00211">
    <property type="entry name" value="ABC_TRANSPORTER_1"/>
    <property type="match status" value="1"/>
</dbReference>
<dbReference type="InterPro" id="IPR003439">
    <property type="entry name" value="ABC_transporter-like_ATP-bd"/>
</dbReference>
<keyword evidence="1" id="KW-0813">Transport</keyword>
<evidence type="ECO:0000259" key="7">
    <source>
        <dbReference type="PROSITE" id="PS50893"/>
    </source>
</evidence>
<dbReference type="InterPro" id="IPR012340">
    <property type="entry name" value="NA-bd_OB-fold"/>
</dbReference>
<dbReference type="FunFam" id="3.40.50.300:FF:000042">
    <property type="entry name" value="Maltose/maltodextrin ABC transporter, ATP-binding protein"/>
    <property type="match status" value="1"/>
</dbReference>
<dbReference type="NCBIfam" id="NF008653">
    <property type="entry name" value="PRK11650.1"/>
    <property type="match status" value="1"/>
</dbReference>
<keyword evidence="4 8" id="KW-0067">ATP-binding</keyword>
<sequence>MADVRLDGVYKIYPDGTSAVNDLNLEIADGEFLVLVGPSGCGKTTALRMIAGLEEISKGTVAIGDRTVNRVPARDRDVAMVFQSYALYPHLSVEDNIGFGLQLRKMPKAEIAERVAKAAATLGLTDHLKRKPRNLSGGQRQRVAMGRAIVREPQAFLMDEPLSNLDAKLRVQMRAEISRLQRDLGVTTVYVTHDQVEAMTLGDRVAVMKKGVLQQVAPPQELYERPGNLFVAGFIGSPAMNLVQGRLEADGDSALLTLGDQRLAVPAGLIAERPRLREMFGRDVAVGIRPEDMDDADLPGESAEGTVLESETELVEALGSELLVHFTIGAPPVVTEDTKELARDAGADDIGAAGGRSPMIAKFSPRSQTGEGRPVRVRVDTARLYFFDPETGAGIWGEPGAEQRREGSHG</sequence>
<name>A0A7W8QT61_9ACTN</name>
<dbReference type="Proteomes" id="UP000572635">
    <property type="component" value="Unassembled WGS sequence"/>
</dbReference>
<dbReference type="GO" id="GO:0005524">
    <property type="term" value="F:ATP binding"/>
    <property type="evidence" value="ECO:0007669"/>
    <property type="project" value="UniProtKB-KW"/>
</dbReference>
<evidence type="ECO:0000256" key="3">
    <source>
        <dbReference type="ARBA" id="ARBA00022741"/>
    </source>
</evidence>